<dbReference type="InterPro" id="IPR041627">
    <property type="entry name" value="AAA_lid_6"/>
</dbReference>
<dbReference type="GO" id="GO:0005524">
    <property type="term" value="F:ATP binding"/>
    <property type="evidence" value="ECO:0007669"/>
    <property type="project" value="UniProtKB-KW"/>
</dbReference>
<dbReference type="Gene3D" id="1.10.8.60">
    <property type="match status" value="1"/>
</dbReference>
<dbReference type="InterPro" id="IPR027417">
    <property type="entry name" value="P-loop_NTPase"/>
</dbReference>
<reference evidence="6" key="1">
    <citation type="submission" date="2023-06" db="EMBL/GenBank/DDBJ databases">
        <title>Genome-scale phylogeny and comparative genomics of the fungal order Sordariales.</title>
        <authorList>
            <consortium name="Lawrence Berkeley National Laboratory"/>
            <person name="Hensen N."/>
            <person name="Bonometti L."/>
            <person name="Westerberg I."/>
            <person name="Brannstrom I.O."/>
            <person name="Guillou S."/>
            <person name="Cros-Aarteil S."/>
            <person name="Calhoun S."/>
            <person name="Haridas S."/>
            <person name="Kuo A."/>
            <person name="Mondo S."/>
            <person name="Pangilinan J."/>
            <person name="Riley R."/>
            <person name="LaButti K."/>
            <person name="Andreopoulos B."/>
            <person name="Lipzen A."/>
            <person name="Chen C."/>
            <person name="Yanf M."/>
            <person name="Daum C."/>
            <person name="Ng V."/>
            <person name="Clum A."/>
            <person name="Steindorff A."/>
            <person name="Ohm R."/>
            <person name="Martin F."/>
            <person name="Silar P."/>
            <person name="Natvig D."/>
            <person name="Lalanne C."/>
            <person name="Gautier V."/>
            <person name="Ament-velasquez S.L."/>
            <person name="Kruys A."/>
            <person name="Hutchinson M.I."/>
            <person name="Powell A.J."/>
            <person name="Barry K."/>
            <person name="Miller A.N."/>
            <person name="Grigoriev I.V."/>
            <person name="Debuchy R."/>
            <person name="Gladieux P."/>
            <person name="Thoren M.H."/>
            <person name="Johannesson H."/>
        </authorList>
    </citation>
    <scope>NUCLEOTIDE SEQUENCE</scope>
    <source>
        <strain evidence="6">SMH2392-1A</strain>
    </source>
</reference>
<dbReference type="AlphaFoldDB" id="A0AA40E3L4"/>
<keyword evidence="6" id="KW-0378">Hydrolase</keyword>
<feature type="domain" description="ATPase AAA-type core" evidence="4">
    <location>
        <begin position="273"/>
        <end position="377"/>
    </location>
</feature>
<evidence type="ECO:0000256" key="1">
    <source>
        <dbReference type="ARBA" id="ARBA00010378"/>
    </source>
</evidence>
<evidence type="ECO:0000313" key="7">
    <source>
        <dbReference type="Proteomes" id="UP001172101"/>
    </source>
</evidence>
<dbReference type="InterPro" id="IPR003959">
    <property type="entry name" value="ATPase_AAA_core"/>
</dbReference>
<organism evidence="6 7">
    <name type="scientific">Lasiosphaeria miniovina</name>
    <dbReference type="NCBI Taxonomy" id="1954250"/>
    <lineage>
        <taxon>Eukaryota</taxon>
        <taxon>Fungi</taxon>
        <taxon>Dikarya</taxon>
        <taxon>Ascomycota</taxon>
        <taxon>Pezizomycotina</taxon>
        <taxon>Sordariomycetes</taxon>
        <taxon>Sordariomycetidae</taxon>
        <taxon>Sordariales</taxon>
        <taxon>Lasiosphaeriaceae</taxon>
        <taxon>Lasiosphaeria</taxon>
    </lineage>
</organism>
<dbReference type="FunFam" id="3.40.50.300:FF:000216">
    <property type="entry name" value="Type VII secretion ATPase EccA"/>
    <property type="match status" value="1"/>
</dbReference>
<name>A0AA40E3L4_9PEZI</name>
<evidence type="ECO:0000259" key="5">
    <source>
        <dbReference type="Pfam" id="PF17866"/>
    </source>
</evidence>
<evidence type="ECO:0000259" key="4">
    <source>
        <dbReference type="Pfam" id="PF00004"/>
    </source>
</evidence>
<comment type="similarity">
    <text evidence="1">Belongs to the CbxX/CfxQ family.</text>
</comment>
<evidence type="ECO:0000313" key="6">
    <source>
        <dbReference type="EMBL" id="KAK0726799.1"/>
    </source>
</evidence>
<keyword evidence="3" id="KW-0067">ATP-binding</keyword>
<dbReference type="RefSeq" id="XP_060299655.1">
    <property type="nucleotide sequence ID" value="XM_060436848.1"/>
</dbReference>
<dbReference type="GeneID" id="85320118"/>
<comment type="caution">
    <text evidence="6">The sequence shown here is derived from an EMBL/GenBank/DDBJ whole genome shotgun (WGS) entry which is preliminary data.</text>
</comment>
<keyword evidence="2" id="KW-0547">Nucleotide-binding</keyword>
<accession>A0AA40E3L4</accession>
<dbReference type="PRINTS" id="PR00819">
    <property type="entry name" value="CBXCFQXSUPER"/>
</dbReference>
<keyword evidence="7" id="KW-1185">Reference proteome</keyword>
<dbReference type="Pfam" id="PF17866">
    <property type="entry name" value="AAA_lid_6"/>
    <property type="match status" value="1"/>
</dbReference>
<dbReference type="PANTHER" id="PTHR43392">
    <property type="entry name" value="AAA-TYPE ATPASE FAMILY PROTEIN / ANKYRIN REPEAT FAMILY PROTEIN"/>
    <property type="match status" value="1"/>
</dbReference>
<evidence type="ECO:0000256" key="3">
    <source>
        <dbReference type="ARBA" id="ARBA00022840"/>
    </source>
</evidence>
<proteinExistence type="inferred from homology"/>
<sequence>MDCRCLFFSLAFWQRQKARSYTTIVVAKLVAKSLSRTFEALLLDKFQQSDLSDESVTTTSRNLYKTAVVDTIVAEVQGTTSEDRCVLLLGYKDRMEAMFQSVNAALGRRFPLSSAFDFQDYSSDELRQILNLRLAESGFTASESAKEIAMRVLEQTRNHRNYGNAGEVDILLDRAKIQQRKRLSALAIDGKANLQFEPGDFDPEFDRTDWVETSIHQVFADFVGAEALIDKFEGYQRIVRNAEALGIDPRSQIPFTFLFRGPPGKDPANLVLGTGKTTTARRIGEVFYNMGFLATKDVVNCSATDLIGEFVGHTGPKTQRVFQKALGKVLFVDEAYHLSDNRFGQEAVAEMMNLLTQDKYRNKIIVILAGYDKDINRLLSVNPGFGSRFSEVLKFDHLPPEQCSRLLVRCLQEQKLDTSTLTDTKLLGLFQDLTILLGWGNARDVKTIARSV</sequence>
<dbReference type="Pfam" id="PF00004">
    <property type="entry name" value="AAA"/>
    <property type="match status" value="1"/>
</dbReference>
<dbReference type="InterPro" id="IPR050773">
    <property type="entry name" value="CbxX/CfxQ_RuBisCO_ESX"/>
</dbReference>
<dbReference type="Proteomes" id="UP001172101">
    <property type="component" value="Unassembled WGS sequence"/>
</dbReference>
<evidence type="ECO:0000256" key="2">
    <source>
        <dbReference type="ARBA" id="ARBA00022741"/>
    </source>
</evidence>
<dbReference type="PANTHER" id="PTHR43392:SF2">
    <property type="entry name" value="AAA-TYPE ATPASE FAMILY PROTEIN _ ANKYRIN REPEAT FAMILY PROTEIN"/>
    <property type="match status" value="1"/>
</dbReference>
<protein>
    <submittedName>
        <fullName evidence="6">P-loop containing nucleoside triphosphate hydrolase protein</fullName>
    </submittedName>
</protein>
<dbReference type="Gene3D" id="3.40.50.300">
    <property type="entry name" value="P-loop containing nucleotide triphosphate hydrolases"/>
    <property type="match status" value="1"/>
</dbReference>
<dbReference type="GO" id="GO:0016887">
    <property type="term" value="F:ATP hydrolysis activity"/>
    <property type="evidence" value="ECO:0007669"/>
    <property type="project" value="InterPro"/>
</dbReference>
<dbReference type="SUPFAM" id="SSF52540">
    <property type="entry name" value="P-loop containing nucleoside triphosphate hydrolases"/>
    <property type="match status" value="2"/>
</dbReference>
<feature type="non-terminal residue" evidence="6">
    <location>
        <position position="452"/>
    </location>
</feature>
<dbReference type="InterPro" id="IPR000641">
    <property type="entry name" value="CbxX/CfxQ"/>
</dbReference>
<feature type="domain" description="CbbX AAA lid" evidence="5">
    <location>
        <begin position="143"/>
        <end position="194"/>
    </location>
</feature>
<gene>
    <name evidence="6" type="ORF">B0T26DRAFT_636647</name>
</gene>
<dbReference type="EMBL" id="JAUIRO010000002">
    <property type="protein sequence ID" value="KAK0726799.1"/>
    <property type="molecule type" value="Genomic_DNA"/>
</dbReference>